<comment type="caution">
    <text evidence="3">The sequence shown here is derived from an EMBL/GenBank/DDBJ whole genome shotgun (WGS) entry which is preliminary data.</text>
</comment>
<dbReference type="Gene3D" id="1.50.10.10">
    <property type="match status" value="1"/>
</dbReference>
<dbReference type="GO" id="GO:0005975">
    <property type="term" value="P:carbohydrate metabolic process"/>
    <property type="evidence" value="ECO:0007669"/>
    <property type="project" value="InterPro"/>
</dbReference>
<dbReference type="InterPro" id="IPR008928">
    <property type="entry name" value="6-hairpin_glycosidase_sf"/>
</dbReference>
<dbReference type="AlphaFoldDB" id="A0A3A4F2R1"/>
<dbReference type="EMBL" id="QYZP01000002">
    <property type="protein sequence ID" value="RJN32126.1"/>
    <property type="molecule type" value="Genomic_DNA"/>
</dbReference>
<feature type="domain" description="Mannosylglycerate hydrolase MGH1-like glycoside hydrolase" evidence="2">
    <location>
        <begin position="335"/>
        <end position="581"/>
    </location>
</feature>
<evidence type="ECO:0000313" key="4">
    <source>
        <dbReference type="Proteomes" id="UP000266615"/>
    </source>
</evidence>
<protein>
    <submittedName>
        <fullName evidence="3">Amylo-alpha-1,6-glucosidase</fullName>
    </submittedName>
</protein>
<dbReference type="Pfam" id="PF14742">
    <property type="entry name" value="GDE_N_bis"/>
    <property type="match status" value="1"/>
</dbReference>
<evidence type="ECO:0000259" key="1">
    <source>
        <dbReference type="Pfam" id="PF14742"/>
    </source>
</evidence>
<dbReference type="InterPro" id="IPR032856">
    <property type="entry name" value="GDE_N_bis"/>
</dbReference>
<proteinExistence type="predicted"/>
<dbReference type="Pfam" id="PF22422">
    <property type="entry name" value="MGH1-like_GH"/>
    <property type="match status" value="1"/>
</dbReference>
<reference evidence="3 4" key="1">
    <citation type="submission" date="2018-09" db="EMBL/GenBank/DDBJ databases">
        <title>Nesterenkonia natronophila sp. nov., an alkaliphilic actinobacteriume isolated from a soda lake, and emended description of the genus Nesterenkonia.</title>
        <authorList>
            <person name="Menes R.J."/>
            <person name="Iriarte A."/>
        </authorList>
    </citation>
    <scope>NUCLEOTIDE SEQUENCE [LARGE SCALE GENOMIC DNA]</scope>
    <source>
        <strain evidence="3 4">M8</strain>
    </source>
</reference>
<keyword evidence="4" id="KW-1185">Reference proteome</keyword>
<sequence>MSPQQPWLHDLQIAVNGPGTALSTWAGRMSGDGTGWMIDDRRVLRTLEVTLDGVATVPVAASSAGATSRFWAAARHLGDPGPDPTVDVHQIAQVGDHQLEVEITVSSRGQDPVNMQLEVTLGADGSDLSGVKVGRFSSDVPEISIDGGVQWSDERHRTQVHPAPAPGAVEQPEADQVKLAWPIELASAESVSIRLRFEATRTSRSAHDADAGAAACDWDDLSLTGDDAWNDLVRTNLSDLKHLLQRDPEAPEDIYAAAGTPWYLTLFGRDSAWVARMMLPHSMGLARGTLRTLARRQATTTDPETAAEPGKILHEVRRQTFSQNNLRLPAVYYGSVDATPLWIVLLHESWKAGLALGEVKEMLPNLRAALQWQAAAVESSPDGFLRYVDETGHGLSNQGWKDSGDSMRRADGSIAPAPIALVEAQAYAVQAAYGAAELLDALGESGGKSWRDWAQALAQRVREKFWVEREGDRYLAMGLDGEGHPIDGVGSNMGHALGTGMLTPDEESVVVERLTRPDMLRRFGIGTLSAQNPAYNPTGYHSGSVWVHDTAIILRGMAQSGYLAEADEVFDALVRLSARSQHRFPELIAGEPVGDEPVPYPAACRPQAWSAASAAVLLQHAERRAARASGDK</sequence>
<dbReference type="OrthoDB" id="9759959at2"/>
<organism evidence="3 4">
    <name type="scientific">Nesterenkonia natronophila</name>
    <dbReference type="NCBI Taxonomy" id="2174932"/>
    <lineage>
        <taxon>Bacteria</taxon>
        <taxon>Bacillati</taxon>
        <taxon>Actinomycetota</taxon>
        <taxon>Actinomycetes</taxon>
        <taxon>Micrococcales</taxon>
        <taxon>Micrococcaceae</taxon>
        <taxon>Nesterenkonia</taxon>
    </lineage>
</organism>
<feature type="domain" description="Putative glycogen debranching enzyme N-terminal" evidence="1">
    <location>
        <begin position="20"/>
        <end position="196"/>
    </location>
</feature>
<dbReference type="SUPFAM" id="SSF48208">
    <property type="entry name" value="Six-hairpin glycosidases"/>
    <property type="match status" value="1"/>
</dbReference>
<evidence type="ECO:0000259" key="2">
    <source>
        <dbReference type="Pfam" id="PF22422"/>
    </source>
</evidence>
<name>A0A3A4F2R1_9MICC</name>
<dbReference type="InterPro" id="IPR054491">
    <property type="entry name" value="MGH1-like_GH"/>
</dbReference>
<dbReference type="RefSeq" id="WP_119902915.1">
    <property type="nucleotide sequence ID" value="NZ_QYZP01000002.1"/>
</dbReference>
<evidence type="ECO:0000313" key="3">
    <source>
        <dbReference type="EMBL" id="RJN32126.1"/>
    </source>
</evidence>
<dbReference type="InterPro" id="IPR012341">
    <property type="entry name" value="6hp_glycosidase-like_sf"/>
</dbReference>
<dbReference type="Proteomes" id="UP000266615">
    <property type="component" value="Unassembled WGS sequence"/>
</dbReference>
<accession>A0A3A4F2R1</accession>
<gene>
    <name evidence="3" type="ORF">D3250_08615</name>
</gene>